<feature type="domain" description="Glycosyl hydrolase family 13 catalytic" evidence="6">
    <location>
        <begin position="38"/>
        <end position="377"/>
    </location>
</feature>
<dbReference type="PANTHER" id="PTHR10357:SF215">
    <property type="entry name" value="ALPHA-AMYLASE 1"/>
    <property type="match status" value="1"/>
</dbReference>
<evidence type="ECO:0000256" key="4">
    <source>
        <dbReference type="SAM" id="Phobius"/>
    </source>
</evidence>
<keyword evidence="4" id="KW-0812">Transmembrane</keyword>
<evidence type="ECO:0000256" key="1">
    <source>
        <dbReference type="ARBA" id="ARBA00001913"/>
    </source>
</evidence>
<dbReference type="Pfam" id="PF22026">
    <property type="entry name" value="Alpha-amylase_C_2"/>
    <property type="match status" value="1"/>
</dbReference>
<gene>
    <name evidence="7" type="ORF">J5Y03_05135</name>
</gene>
<dbReference type="InterPro" id="IPR054174">
    <property type="entry name" value="Alpha-amylase-like_C"/>
</dbReference>
<dbReference type="InterPro" id="IPR006047">
    <property type="entry name" value="GH13_cat_dom"/>
</dbReference>
<dbReference type="GO" id="GO:0046872">
    <property type="term" value="F:metal ion binding"/>
    <property type="evidence" value="ECO:0007669"/>
    <property type="project" value="UniProtKB-KW"/>
</dbReference>
<keyword evidence="4" id="KW-0472">Membrane</keyword>
<accession>A0A940NHU0</accession>
<proteinExistence type="predicted"/>
<keyword evidence="8" id="KW-1185">Reference proteome</keyword>
<dbReference type="Proteomes" id="UP000682134">
    <property type="component" value="Unassembled WGS sequence"/>
</dbReference>
<feature type="signal peptide" evidence="5">
    <location>
        <begin position="1"/>
        <end position="24"/>
    </location>
</feature>
<comment type="cofactor">
    <cofactor evidence="1">
        <name>Ca(2+)</name>
        <dbReference type="ChEBI" id="CHEBI:29108"/>
    </cofactor>
</comment>
<dbReference type="SMART" id="SM00642">
    <property type="entry name" value="Aamy"/>
    <property type="match status" value="1"/>
</dbReference>
<evidence type="ECO:0000313" key="7">
    <source>
        <dbReference type="EMBL" id="MBP0724570.1"/>
    </source>
</evidence>
<feature type="transmembrane region" description="Helical" evidence="4">
    <location>
        <begin position="473"/>
        <end position="493"/>
    </location>
</feature>
<dbReference type="AlphaFoldDB" id="A0A940NHU0"/>
<dbReference type="InterPro" id="IPR013780">
    <property type="entry name" value="Glyco_hydro_b"/>
</dbReference>
<dbReference type="InterPro" id="IPR017853">
    <property type="entry name" value="GH"/>
</dbReference>
<dbReference type="GO" id="GO:0005975">
    <property type="term" value="P:carbohydrate metabolic process"/>
    <property type="evidence" value="ECO:0007669"/>
    <property type="project" value="InterPro"/>
</dbReference>
<evidence type="ECO:0000256" key="3">
    <source>
        <dbReference type="ARBA" id="ARBA00022729"/>
    </source>
</evidence>
<keyword evidence="3 5" id="KW-0732">Signal</keyword>
<keyword evidence="4" id="KW-1133">Transmembrane helix</keyword>
<dbReference type="Pfam" id="PF00128">
    <property type="entry name" value="Alpha-amylase"/>
    <property type="match status" value="1"/>
</dbReference>
<dbReference type="SUPFAM" id="SSF51445">
    <property type="entry name" value="(Trans)glycosidases"/>
    <property type="match status" value="1"/>
</dbReference>
<evidence type="ECO:0000259" key="6">
    <source>
        <dbReference type="SMART" id="SM00642"/>
    </source>
</evidence>
<evidence type="ECO:0000256" key="5">
    <source>
        <dbReference type="SAM" id="SignalP"/>
    </source>
</evidence>
<keyword evidence="2" id="KW-0479">Metal-binding</keyword>
<dbReference type="PANTHER" id="PTHR10357">
    <property type="entry name" value="ALPHA-AMYLASE FAMILY MEMBER"/>
    <property type="match status" value="1"/>
</dbReference>
<name>A0A940NHU0_9BACI</name>
<dbReference type="SUPFAM" id="SSF51011">
    <property type="entry name" value="Glycosyl hydrolase domain"/>
    <property type="match status" value="1"/>
</dbReference>
<reference evidence="7" key="1">
    <citation type="submission" date="2021-04" db="EMBL/GenBank/DDBJ databases">
        <title>Genome seq and assembly of Bacillus sp.</title>
        <authorList>
            <person name="Chhetri G."/>
        </authorList>
    </citation>
    <scope>NUCLEOTIDE SEQUENCE</scope>
    <source>
        <strain evidence="7">RG28</strain>
    </source>
</reference>
<evidence type="ECO:0000313" key="8">
    <source>
        <dbReference type="Proteomes" id="UP000682134"/>
    </source>
</evidence>
<dbReference type="RefSeq" id="WP_209403251.1">
    <property type="nucleotide sequence ID" value="NZ_JAGIYQ010000003.1"/>
</dbReference>
<sequence>MKKLNCFLLIFALVFSLFPKQSNAATNDQNDSSQMIYRIMVDRFFDGDPTNDQNSKPLDPNGFHGGDIQGIIKKLDYIKGYGYTMISLTPIQQNDENGYHGFWITDFNKMDKRFGNLNDLKKLVKEAHKRNIKVMLDFVTNNTSSKSPWLEDPAKKNWFHEKSSTNNKENQWVNSLPDLNQDNPAVANYLINSAKWWMNETKIDGYRLDHADYVPVSFWKKFVSDIKSVNSSFILMADVKDTSDQTIKEFKNAGFDAVSDTALFTDLTNSFLTKGVSIAQLVKHQSVLDQTNIPLVNYLDDETTKRFVNNVNQKYEYPPSRLKLALVYQYTTPGIPMNLYGTEIAMNGGEIPDNLKDMDFRTDDKFSDYITKLIELRKTLPSLTKGSFQLIYDKQGLSVIERTYKNETTYTVINNTAKDQTVHLSFNKISKKNELRGLLADDLVRANSNGFDIVIKRESANIYAVAPKTGVRYGVIAILIFIFVGFFMFIAFAKKRQKQANN</sequence>
<protein>
    <submittedName>
        <fullName evidence="7">Alpha-amylase</fullName>
    </submittedName>
</protein>
<dbReference type="Gene3D" id="2.60.40.1180">
    <property type="entry name" value="Golgi alpha-mannosidase II"/>
    <property type="match status" value="1"/>
</dbReference>
<dbReference type="Gene3D" id="3.20.20.80">
    <property type="entry name" value="Glycosidases"/>
    <property type="match status" value="1"/>
</dbReference>
<dbReference type="EMBL" id="JAGIYQ010000003">
    <property type="protein sequence ID" value="MBP0724570.1"/>
    <property type="molecule type" value="Genomic_DNA"/>
</dbReference>
<organism evidence="7 8">
    <name type="scientific">Gottfriedia endophytica</name>
    <dbReference type="NCBI Taxonomy" id="2820819"/>
    <lineage>
        <taxon>Bacteria</taxon>
        <taxon>Bacillati</taxon>
        <taxon>Bacillota</taxon>
        <taxon>Bacilli</taxon>
        <taxon>Bacillales</taxon>
        <taxon>Bacillaceae</taxon>
        <taxon>Gottfriedia</taxon>
    </lineage>
</organism>
<feature type="chain" id="PRO_5037659453" evidence="5">
    <location>
        <begin position="25"/>
        <end position="502"/>
    </location>
</feature>
<evidence type="ECO:0000256" key="2">
    <source>
        <dbReference type="ARBA" id="ARBA00022723"/>
    </source>
</evidence>
<comment type="caution">
    <text evidence="7">The sequence shown here is derived from an EMBL/GenBank/DDBJ whole genome shotgun (WGS) entry which is preliminary data.</text>
</comment>